<keyword evidence="1" id="KW-0378">Hydrolase</keyword>
<dbReference type="PANTHER" id="PTHR48081:SF33">
    <property type="entry name" value="KYNURENINE FORMAMIDASE"/>
    <property type="match status" value="1"/>
</dbReference>
<reference evidence="4" key="1">
    <citation type="submission" date="2020-02" db="EMBL/GenBank/DDBJ databases">
        <authorList>
            <person name="Meier V. D."/>
        </authorList>
    </citation>
    <scope>NUCLEOTIDE SEQUENCE</scope>
    <source>
        <strain evidence="4">AVDCRST_MAG32</strain>
    </source>
</reference>
<feature type="region of interest" description="Disordered" evidence="2">
    <location>
        <begin position="20"/>
        <end position="74"/>
    </location>
</feature>
<dbReference type="EMBL" id="CADCUM010000027">
    <property type="protein sequence ID" value="CAA9370141.1"/>
    <property type="molecule type" value="Genomic_DNA"/>
</dbReference>
<gene>
    <name evidence="4" type="ORF">AVDCRST_MAG32-648</name>
</gene>
<dbReference type="AlphaFoldDB" id="A0A6J4MYK8"/>
<feature type="domain" description="BD-FAE-like" evidence="3">
    <location>
        <begin position="72"/>
        <end position="252"/>
    </location>
</feature>
<dbReference type="Pfam" id="PF20434">
    <property type="entry name" value="BD-FAE"/>
    <property type="match status" value="1"/>
</dbReference>
<dbReference type="PANTHER" id="PTHR48081">
    <property type="entry name" value="AB HYDROLASE SUPERFAMILY PROTEIN C4A8.06C"/>
    <property type="match status" value="1"/>
</dbReference>
<feature type="compositionally biased region" description="Acidic residues" evidence="2">
    <location>
        <begin position="29"/>
        <end position="44"/>
    </location>
</feature>
<sequence length="295" mass="30333">MDIPRARRRALLVAAAATPLAACGRPGGPEEEPVDGAEPDVAEPDVDRGAESPAEGGVERRTYGPDPSQWVDVHRPAGTSRGLVVVVHGGFWKAQYGAEYGAPLAVDLARRGWTTANVEYRRVGNGGGYPATLDDVHAAIGVVEDLATGVVVTLGHSAGGHLATWAAARGRFEPWTGGPAVTHVVSQAGVLDLHAAVAEDLGGGAALAFLGSDPDATAYERADPISQVPLDAPVWAVHAVDDDTVPFSQARRYVAAATEAGGEATLVEVTGGHFAVIEPPTEAWAAVVEVLDGIA</sequence>
<evidence type="ECO:0000259" key="3">
    <source>
        <dbReference type="Pfam" id="PF20434"/>
    </source>
</evidence>
<dbReference type="InterPro" id="IPR049492">
    <property type="entry name" value="BD-FAE-like_dom"/>
</dbReference>
<dbReference type="InterPro" id="IPR029058">
    <property type="entry name" value="AB_hydrolase_fold"/>
</dbReference>
<dbReference type="GO" id="GO:0016787">
    <property type="term" value="F:hydrolase activity"/>
    <property type="evidence" value="ECO:0007669"/>
    <property type="project" value="UniProtKB-KW"/>
</dbReference>
<proteinExistence type="predicted"/>
<evidence type="ECO:0000256" key="2">
    <source>
        <dbReference type="SAM" id="MobiDB-lite"/>
    </source>
</evidence>
<organism evidence="4">
    <name type="scientific">uncultured Nocardioides sp</name>
    <dbReference type="NCBI Taxonomy" id="198441"/>
    <lineage>
        <taxon>Bacteria</taxon>
        <taxon>Bacillati</taxon>
        <taxon>Actinomycetota</taxon>
        <taxon>Actinomycetes</taxon>
        <taxon>Propionibacteriales</taxon>
        <taxon>Nocardioidaceae</taxon>
        <taxon>Nocardioides</taxon>
        <taxon>environmental samples</taxon>
    </lineage>
</organism>
<accession>A0A6J4MYK8</accession>
<dbReference type="InterPro" id="IPR050300">
    <property type="entry name" value="GDXG_lipolytic_enzyme"/>
</dbReference>
<dbReference type="SUPFAM" id="SSF53474">
    <property type="entry name" value="alpha/beta-Hydrolases"/>
    <property type="match status" value="1"/>
</dbReference>
<evidence type="ECO:0000256" key="1">
    <source>
        <dbReference type="ARBA" id="ARBA00022801"/>
    </source>
</evidence>
<dbReference type="Gene3D" id="3.40.50.1820">
    <property type="entry name" value="alpha/beta hydrolase"/>
    <property type="match status" value="1"/>
</dbReference>
<evidence type="ECO:0000313" key="4">
    <source>
        <dbReference type="EMBL" id="CAA9370141.1"/>
    </source>
</evidence>
<protein>
    <submittedName>
        <fullName evidence="4">Probable lipase/esterase</fullName>
    </submittedName>
</protein>
<name>A0A6J4MYK8_9ACTN</name>